<dbReference type="Gene3D" id="3.10.560.10">
    <property type="entry name" value="Outer membrane lipoprotein wza domain like"/>
    <property type="match status" value="6"/>
</dbReference>
<feature type="signal peptide" evidence="16">
    <location>
        <begin position="1"/>
        <end position="16"/>
    </location>
</feature>
<accession>A0AA46I4W5</accession>
<comment type="similarity">
    <text evidence="2">Belongs to the BexD/CtrA/VexA family.</text>
</comment>
<dbReference type="Pfam" id="PF02563">
    <property type="entry name" value="Poly_export"/>
    <property type="match status" value="1"/>
</dbReference>
<evidence type="ECO:0000256" key="6">
    <source>
        <dbReference type="ARBA" id="ARBA00022692"/>
    </source>
</evidence>
<dbReference type="InterPro" id="IPR003715">
    <property type="entry name" value="Poly_export_N"/>
</dbReference>
<evidence type="ECO:0000256" key="8">
    <source>
        <dbReference type="ARBA" id="ARBA00023047"/>
    </source>
</evidence>
<keyword evidence="3" id="KW-0813">Transport</keyword>
<dbReference type="PANTHER" id="PTHR33619:SF3">
    <property type="entry name" value="POLYSACCHARIDE EXPORT PROTEIN GFCE-RELATED"/>
    <property type="match status" value="1"/>
</dbReference>
<dbReference type="InterPro" id="IPR049712">
    <property type="entry name" value="Poly_export"/>
</dbReference>
<evidence type="ECO:0000259" key="18">
    <source>
        <dbReference type="Pfam" id="PF10531"/>
    </source>
</evidence>
<dbReference type="GO" id="GO:0006811">
    <property type="term" value="P:monoatomic ion transport"/>
    <property type="evidence" value="ECO:0007669"/>
    <property type="project" value="UniProtKB-KW"/>
</dbReference>
<organism evidence="20 21">
    <name type="scientific">Hypnocyclicus thermotrophus</name>
    <dbReference type="NCBI Taxonomy" id="1627895"/>
    <lineage>
        <taxon>Bacteria</taxon>
        <taxon>Fusobacteriati</taxon>
        <taxon>Fusobacteriota</taxon>
        <taxon>Fusobacteriia</taxon>
        <taxon>Fusobacteriales</taxon>
        <taxon>Fusobacteriaceae</taxon>
        <taxon>Hypnocyclicus</taxon>
    </lineage>
</organism>
<feature type="domain" description="SLBB" evidence="19">
    <location>
        <begin position="226"/>
        <end position="300"/>
    </location>
</feature>
<feature type="coiled-coil region" evidence="15">
    <location>
        <begin position="49"/>
        <end position="97"/>
    </location>
</feature>
<evidence type="ECO:0000256" key="9">
    <source>
        <dbReference type="ARBA" id="ARBA00023065"/>
    </source>
</evidence>
<dbReference type="Pfam" id="PF10531">
    <property type="entry name" value="SLBB"/>
    <property type="match status" value="4"/>
</dbReference>
<keyword evidence="13" id="KW-0998">Cell outer membrane</keyword>
<name>A0AA46I4W5_9FUSO</name>
<dbReference type="Proteomes" id="UP000294678">
    <property type="component" value="Unassembled WGS sequence"/>
</dbReference>
<comment type="subcellular location">
    <subcellularLocation>
        <location evidence="1">Cell outer membrane</location>
        <topology evidence="1">Multi-pass membrane protein</topology>
    </subcellularLocation>
</comment>
<evidence type="ECO:0000259" key="19">
    <source>
        <dbReference type="Pfam" id="PF22461"/>
    </source>
</evidence>
<evidence type="ECO:0000256" key="1">
    <source>
        <dbReference type="ARBA" id="ARBA00004571"/>
    </source>
</evidence>
<dbReference type="AlphaFoldDB" id="A0AA46I4W5"/>
<dbReference type="Pfam" id="PF22461">
    <property type="entry name" value="SLBB_2"/>
    <property type="match status" value="1"/>
</dbReference>
<keyword evidence="5" id="KW-0762">Sugar transport</keyword>
<evidence type="ECO:0000256" key="15">
    <source>
        <dbReference type="SAM" id="Coils"/>
    </source>
</evidence>
<keyword evidence="14" id="KW-0449">Lipoprotein</keyword>
<evidence type="ECO:0000256" key="2">
    <source>
        <dbReference type="ARBA" id="ARBA00009450"/>
    </source>
</evidence>
<evidence type="ECO:0000259" key="17">
    <source>
        <dbReference type="Pfam" id="PF02563"/>
    </source>
</evidence>
<keyword evidence="11" id="KW-0472">Membrane</keyword>
<feature type="domain" description="Soluble ligand binding" evidence="18">
    <location>
        <begin position="387"/>
        <end position="433"/>
    </location>
</feature>
<evidence type="ECO:0000313" key="21">
    <source>
        <dbReference type="Proteomes" id="UP000294678"/>
    </source>
</evidence>
<keyword evidence="6" id="KW-0812">Transmembrane</keyword>
<dbReference type="EMBL" id="SOBG01000009">
    <property type="protein sequence ID" value="TDT67864.1"/>
    <property type="molecule type" value="Genomic_DNA"/>
</dbReference>
<dbReference type="InterPro" id="IPR019554">
    <property type="entry name" value="Soluble_ligand-bd"/>
</dbReference>
<dbReference type="GO" id="GO:0046930">
    <property type="term" value="C:pore complex"/>
    <property type="evidence" value="ECO:0007669"/>
    <property type="project" value="UniProtKB-KW"/>
</dbReference>
<keyword evidence="7 16" id="KW-0732">Signal</keyword>
<proteinExistence type="inferred from homology"/>
<evidence type="ECO:0000256" key="3">
    <source>
        <dbReference type="ARBA" id="ARBA00022448"/>
    </source>
</evidence>
<dbReference type="RefSeq" id="WP_134113728.1">
    <property type="nucleotide sequence ID" value="NZ_SOBG01000009.1"/>
</dbReference>
<dbReference type="PANTHER" id="PTHR33619">
    <property type="entry name" value="POLYSACCHARIDE EXPORT PROTEIN GFCE-RELATED"/>
    <property type="match status" value="1"/>
</dbReference>
<evidence type="ECO:0000256" key="7">
    <source>
        <dbReference type="ARBA" id="ARBA00022729"/>
    </source>
</evidence>
<keyword evidence="12" id="KW-0564">Palmitate</keyword>
<feature type="domain" description="Soluble ligand binding" evidence="18">
    <location>
        <begin position="755"/>
        <end position="804"/>
    </location>
</feature>
<evidence type="ECO:0000256" key="12">
    <source>
        <dbReference type="ARBA" id="ARBA00023139"/>
    </source>
</evidence>
<keyword evidence="10" id="KW-0626">Porin</keyword>
<keyword evidence="4" id="KW-1134">Transmembrane beta strand</keyword>
<dbReference type="GO" id="GO:0015288">
    <property type="term" value="F:porin activity"/>
    <property type="evidence" value="ECO:0007669"/>
    <property type="project" value="UniProtKB-KW"/>
</dbReference>
<dbReference type="GO" id="GO:0009279">
    <property type="term" value="C:cell outer membrane"/>
    <property type="evidence" value="ECO:0007669"/>
    <property type="project" value="UniProtKB-SubCell"/>
</dbReference>
<evidence type="ECO:0000256" key="11">
    <source>
        <dbReference type="ARBA" id="ARBA00023136"/>
    </source>
</evidence>
<dbReference type="GO" id="GO:0015159">
    <property type="term" value="F:polysaccharide transmembrane transporter activity"/>
    <property type="evidence" value="ECO:0007669"/>
    <property type="project" value="InterPro"/>
</dbReference>
<sequence length="856" mass="98731">MKKILLFLSLSITIFAADITTTDVTTLMQANNNLNNLKKSDNIDNTDESQQQMEKLNTLQKENDKILNKEELNKEELNKEELNKEELNKEELNKEDKESNIFKRYYNEYIRNREELKMYGMDIINNSRAVKTTKTIGKDYILGMGDTININSWSDILLPDEANKNFMPILTIDNSGNLFIPNIGIIKAEGKTIAELEKDILYKANKKIKNFNIDISLKNSRTFAITVIGEINKPGIYSIDKYYNLFNILYTAGGINKNSSIRNIKIKSKEKETIVDLYDYINGNKNIEDIKINDGDIIYVPVIKEKVALYGELKKKCIYELKNEKTYEEIFKNIGAFDIFANKNLIKTKYIENLQVKVSNERLENSIKQNLISIEIGSIDKESKNSVYIYGNVVNPGEYNVDKIKDYRSLIETVGGYKKDTYLNSITLIRLKENYEKEIITFNPIDENIELKKNDTIYVYNRNDIAAKKYSNIIGAVKNPGNYEIYKNQRVLDLINFAGGIDIKENVFYKRADIYRVDEQGELNLIKFDLEKALAGDTKENIILKANDIVKIYKYEEVIKPDTVYIYGNVKEPGKIKYYKGMTLEDTIFYAKGLEKKADRNIVIARNEKIKDKISEIIVDYMKNPDFKILPNDVIFVRKDSTWQDVKTVKITGFVKYPGEYLLNDDEGINSIINRAGGFKSDAFPNGIQIKRKETQLKESRSLNLEIDDKISLEQNVFNLKVTNLKYDRELNRYKNDIKLIDGDEIYIPNRPTTVKVVGEVYAPSIIAYNENFKLKDYIDAAGGYKEKAYEKKVFIIKANGKAMKENIKKINIEAGDTIIVPKDTREKSKLDRFLDILQVSVQLLTTVLLVNTVVN</sequence>
<feature type="domain" description="Soluble ligand binding" evidence="18">
    <location>
        <begin position="564"/>
        <end position="607"/>
    </location>
</feature>
<evidence type="ECO:0000256" key="16">
    <source>
        <dbReference type="SAM" id="SignalP"/>
    </source>
</evidence>
<evidence type="ECO:0000256" key="4">
    <source>
        <dbReference type="ARBA" id="ARBA00022452"/>
    </source>
</evidence>
<comment type="caution">
    <text evidence="20">The sequence shown here is derived from an EMBL/GenBank/DDBJ whole genome shotgun (WGS) entry which is preliminary data.</text>
</comment>
<keyword evidence="15" id="KW-0175">Coiled coil</keyword>
<feature type="domain" description="Soluble ligand binding" evidence="18">
    <location>
        <begin position="474"/>
        <end position="504"/>
    </location>
</feature>
<feature type="chain" id="PRO_5041308233" evidence="16">
    <location>
        <begin position="17"/>
        <end position="856"/>
    </location>
</feature>
<evidence type="ECO:0000256" key="13">
    <source>
        <dbReference type="ARBA" id="ARBA00023237"/>
    </source>
</evidence>
<keyword evidence="8" id="KW-0625">Polysaccharide transport</keyword>
<evidence type="ECO:0000256" key="10">
    <source>
        <dbReference type="ARBA" id="ARBA00023114"/>
    </source>
</evidence>
<evidence type="ECO:0000256" key="14">
    <source>
        <dbReference type="ARBA" id="ARBA00023288"/>
    </source>
</evidence>
<evidence type="ECO:0000256" key="5">
    <source>
        <dbReference type="ARBA" id="ARBA00022597"/>
    </source>
</evidence>
<keyword evidence="9" id="KW-0406">Ion transport</keyword>
<reference evidence="20 21" key="1">
    <citation type="submission" date="2019-03" db="EMBL/GenBank/DDBJ databases">
        <title>Genomic Encyclopedia of Type Strains, Phase IV (KMG-IV): sequencing the most valuable type-strain genomes for metagenomic binning, comparative biology and taxonomic classification.</title>
        <authorList>
            <person name="Goeker M."/>
        </authorList>
    </citation>
    <scope>NUCLEOTIDE SEQUENCE [LARGE SCALE GENOMIC DNA]</scope>
    <source>
        <strain evidence="20 21">DSM 100055</strain>
    </source>
</reference>
<keyword evidence="21" id="KW-1185">Reference proteome</keyword>
<feature type="domain" description="Polysaccharide export protein N-terminal" evidence="17">
    <location>
        <begin position="138"/>
        <end position="217"/>
    </location>
</feature>
<dbReference type="InterPro" id="IPR054765">
    <property type="entry name" value="SLBB_dom"/>
</dbReference>
<evidence type="ECO:0000313" key="20">
    <source>
        <dbReference type="EMBL" id="TDT67864.1"/>
    </source>
</evidence>
<protein>
    <submittedName>
        <fullName evidence="20">Protein involved in polysaccharide export with SLBB domain</fullName>
    </submittedName>
</protein>
<gene>
    <name evidence="20" type="ORF">EV215_1867</name>
</gene>